<dbReference type="Proteomes" id="UP000292702">
    <property type="component" value="Unassembled WGS sequence"/>
</dbReference>
<reference evidence="3 4" key="1">
    <citation type="submission" date="2018-11" db="EMBL/GenBank/DDBJ databases">
        <title>Genome assembly of Steccherinum ochraceum LE-BIN_3174, the white-rot fungus of the Steccherinaceae family (The Residual Polyporoid clade, Polyporales, Basidiomycota).</title>
        <authorList>
            <person name="Fedorova T.V."/>
            <person name="Glazunova O.A."/>
            <person name="Landesman E.O."/>
            <person name="Moiseenko K.V."/>
            <person name="Psurtseva N.V."/>
            <person name="Savinova O.S."/>
            <person name="Shakhova N.V."/>
            <person name="Tyazhelova T.V."/>
            <person name="Vasina D.V."/>
        </authorList>
    </citation>
    <scope>NUCLEOTIDE SEQUENCE [LARGE SCALE GENOMIC DNA]</scope>
    <source>
        <strain evidence="3 4">LE-BIN_3174</strain>
    </source>
</reference>
<feature type="domain" description="DUF6535" evidence="2">
    <location>
        <begin position="48"/>
        <end position="223"/>
    </location>
</feature>
<dbReference type="Pfam" id="PF20153">
    <property type="entry name" value="DUF6535"/>
    <property type="match status" value="1"/>
</dbReference>
<keyword evidence="4" id="KW-1185">Reference proteome</keyword>
<evidence type="ECO:0000256" key="1">
    <source>
        <dbReference type="SAM" id="Phobius"/>
    </source>
</evidence>
<proteinExistence type="predicted"/>
<accession>A0A4R0RA36</accession>
<keyword evidence="1" id="KW-1133">Transmembrane helix</keyword>
<dbReference type="OrthoDB" id="2804523at2759"/>
<feature type="transmembrane region" description="Helical" evidence="1">
    <location>
        <begin position="74"/>
        <end position="91"/>
    </location>
</feature>
<dbReference type="EMBL" id="RWJN01000287">
    <property type="protein sequence ID" value="TCD63596.1"/>
    <property type="molecule type" value="Genomic_DNA"/>
</dbReference>
<dbReference type="AlphaFoldDB" id="A0A4R0RA36"/>
<keyword evidence="1" id="KW-0472">Membrane</keyword>
<feature type="transmembrane region" description="Helical" evidence="1">
    <location>
        <begin position="136"/>
        <end position="160"/>
    </location>
</feature>
<dbReference type="STRING" id="92696.A0A4R0RA36"/>
<feature type="transmembrane region" description="Helical" evidence="1">
    <location>
        <begin position="205"/>
        <end position="223"/>
    </location>
</feature>
<comment type="caution">
    <text evidence="3">The sequence shown here is derived from an EMBL/GenBank/DDBJ whole genome shotgun (WGS) entry which is preliminary data.</text>
</comment>
<feature type="transmembrane region" description="Helical" evidence="1">
    <location>
        <begin position="103"/>
        <end position="124"/>
    </location>
</feature>
<protein>
    <recommendedName>
        <fullName evidence="2">DUF6535 domain-containing protein</fullName>
    </recommendedName>
</protein>
<sequence>MLKRRPRLPTNAKRSIDNTYAVFQDVLAIFQKSTINVPESADKRVRFWTRYNAAAEEWDKEFLAQYQGAMDTSMIFAGLFSAVCAAFAALMQPNLTSDSGQTILTLLQLAVLAGNGTAISSDILNSTSNSGGPRIITIWIQSLLYTSLAISIFTALGAMMGKQWLDQYGSVGERGGVELRGLQRQRKLNGLAHWHFRTVIEALPILLQVALILFGLSLSAYMWDQQRTIAAVLVFANGLGVSLYFTTIAASLLCPDCPFYTPIATTRDPLLDIVKGASQWPKKTLRLVRSYDAQDFFSSLGRWLGNLYRTITLSSQRHATSFPDVAASVGHALHLDEGAATGPRNIRSTLKAVGAYLTRSMSYLSTWSYQSGEADDTQVTADAVVWLMGVSTDPFALADAAAVAVPELTQVTEVVDLLTCALLDPILSGLFECFEPDRQGGFRPVTSRRNRALGFSVAFLFIYWERLVRYPDEVDEWLVRSEKYLGWKKESLVNALQVARFMDTDSPPDHRMVAHLVYLTLGPHLLGRQTMKTSVPPVPLVPSMTSIGGVNCRTLFFLSQMPNLPTQPLGLLGHLLDVIGSYFNQATEQETKATCFLSFSTVLGNRLSQESLNAGALPASRMLTHEVPLARTYVLDQLRSLLHSGHNGDYQPTIVTYPVLNDANTRKECVTALWVFMAPYLAHQDESLLPTSGSDERPLWSGNFHLFFALLKLSAQAATGEKDPLCFQTSRSSAEDKQLWVPASSHFTWFTESVSALHGSVKSKAGVTQEEVWDATANAFLILSSMKDIGLRTEDETLYGVLNWAMQTRDATYEVDAWTSPLHPFFRLQCATLSLVYTLLESAKAGLPRNSLLARLSTSIRDFPRRMCSMVASPRSRQPLTSVMKEPIFTRDAVFVDILLLMSQSNLAHWMDSMENDIYVCHWVDLLDMRWDVLHEEDNVRRWITIPPRAERLSIQSLLACERIFEASPESEAYWKQDYVQRVAFSAVRTGWRTTGSEGEQPYPWMKYEVLIKRTLALVLPPTGFDVRNFMQVQWQIDDAQFHINNVVEKQKPPDPMLSQLKNLYRLMLDKKRELWTMNTLREAV</sequence>
<feature type="transmembrane region" description="Helical" evidence="1">
    <location>
        <begin position="230"/>
        <end position="253"/>
    </location>
</feature>
<keyword evidence="1" id="KW-0812">Transmembrane</keyword>
<evidence type="ECO:0000259" key="2">
    <source>
        <dbReference type="Pfam" id="PF20153"/>
    </source>
</evidence>
<organism evidence="3 4">
    <name type="scientific">Steccherinum ochraceum</name>
    <dbReference type="NCBI Taxonomy" id="92696"/>
    <lineage>
        <taxon>Eukaryota</taxon>
        <taxon>Fungi</taxon>
        <taxon>Dikarya</taxon>
        <taxon>Basidiomycota</taxon>
        <taxon>Agaricomycotina</taxon>
        <taxon>Agaricomycetes</taxon>
        <taxon>Polyporales</taxon>
        <taxon>Steccherinaceae</taxon>
        <taxon>Steccherinum</taxon>
    </lineage>
</organism>
<evidence type="ECO:0000313" key="3">
    <source>
        <dbReference type="EMBL" id="TCD63596.1"/>
    </source>
</evidence>
<name>A0A4R0RA36_9APHY</name>
<evidence type="ECO:0000313" key="4">
    <source>
        <dbReference type="Proteomes" id="UP000292702"/>
    </source>
</evidence>
<gene>
    <name evidence="3" type="ORF">EIP91_005204</name>
</gene>
<dbReference type="InterPro" id="IPR045338">
    <property type="entry name" value="DUF6535"/>
</dbReference>